<dbReference type="AlphaFoldDB" id="A0A2G1W827"/>
<proteinExistence type="predicted"/>
<keyword evidence="4" id="KW-1185">Reference proteome</keyword>
<keyword evidence="2" id="KW-0472">Membrane</keyword>
<dbReference type="GeneID" id="90608905"/>
<accession>A0A2G1W827</accession>
<evidence type="ECO:0008006" key="5">
    <source>
        <dbReference type="Google" id="ProtNLM"/>
    </source>
</evidence>
<dbReference type="RefSeq" id="WP_099260940.1">
    <property type="nucleotide sequence ID" value="NZ_NIZW01000008.1"/>
</dbReference>
<keyword evidence="2" id="KW-1133">Transmembrane helix</keyword>
<feature type="region of interest" description="Disordered" evidence="1">
    <location>
        <begin position="62"/>
        <end position="88"/>
    </location>
</feature>
<dbReference type="EMBL" id="NIZW01000008">
    <property type="protein sequence ID" value="PHQ35176.1"/>
    <property type="molecule type" value="Genomic_DNA"/>
</dbReference>
<gene>
    <name evidence="3" type="ORF">CEE69_12255</name>
</gene>
<evidence type="ECO:0000313" key="4">
    <source>
        <dbReference type="Proteomes" id="UP000225740"/>
    </source>
</evidence>
<comment type="caution">
    <text evidence="3">The sequence shown here is derived from an EMBL/GenBank/DDBJ whole genome shotgun (WGS) entry which is preliminary data.</text>
</comment>
<dbReference type="InterPro" id="IPR025557">
    <property type="entry name" value="DUF4282"/>
</dbReference>
<dbReference type="Proteomes" id="UP000225740">
    <property type="component" value="Unassembled WGS sequence"/>
</dbReference>
<evidence type="ECO:0000256" key="1">
    <source>
        <dbReference type="SAM" id="MobiDB-lite"/>
    </source>
</evidence>
<protein>
    <recommendedName>
        <fullName evidence="5">GYF domain-containing protein</fullName>
    </recommendedName>
</protein>
<evidence type="ECO:0000313" key="3">
    <source>
        <dbReference type="EMBL" id="PHQ35176.1"/>
    </source>
</evidence>
<reference evidence="3 4" key="1">
    <citation type="submission" date="2017-06" db="EMBL/GenBank/DDBJ databases">
        <title>Description of Rhodopirellula bahusiensis sp. nov.</title>
        <authorList>
            <person name="Kizina J."/>
            <person name="Harder J."/>
        </authorList>
    </citation>
    <scope>NUCLEOTIDE SEQUENCE [LARGE SCALE GENOMIC DNA]</scope>
    <source>
        <strain evidence="3 4">SWK21</strain>
    </source>
</reference>
<feature type="transmembrane region" description="Helical" evidence="2">
    <location>
        <begin position="134"/>
        <end position="156"/>
    </location>
</feature>
<keyword evidence="2" id="KW-0812">Transmembrane</keyword>
<name>A0A2G1W827_9BACT</name>
<dbReference type="Pfam" id="PF14110">
    <property type="entry name" value="DUF4282"/>
    <property type="match status" value="1"/>
</dbReference>
<evidence type="ECO:0000256" key="2">
    <source>
        <dbReference type="SAM" id="Phobius"/>
    </source>
</evidence>
<dbReference type="OrthoDB" id="287989at2"/>
<organism evidence="3 4">
    <name type="scientific">Rhodopirellula bahusiensis</name>
    <dbReference type="NCBI Taxonomy" id="2014065"/>
    <lineage>
        <taxon>Bacteria</taxon>
        <taxon>Pseudomonadati</taxon>
        <taxon>Planctomycetota</taxon>
        <taxon>Planctomycetia</taxon>
        <taxon>Pirellulales</taxon>
        <taxon>Pirellulaceae</taxon>
        <taxon>Rhodopirellula</taxon>
    </lineage>
</organism>
<sequence length="262" mass="28864">METISGWLLRHHDKIEHGPFSLAVLVEAASRGDIVFDSEVKHDKHTEGQWILAKRVRQIREVMPASEPPPTSEPEPEEPIIDRETKPDFQLKIEPGRPGGKRIKLAIPRDPLSAFITIFDFRFNSFATPWIIRFIYGIGTVTIVLATIVFWGGAFIGSAIELMKFAIGGVAATDVLPKPYLASASIGQSLSFVENGGGGYVGASMPGNAFGIILTIIIVNLFFVIPLLILRVACEFMIVAFRVAEDVSDSKTLLRELFDRDA</sequence>
<feature type="transmembrane region" description="Helical" evidence="2">
    <location>
        <begin position="209"/>
        <end position="230"/>
    </location>
</feature>